<evidence type="ECO:0000313" key="1">
    <source>
        <dbReference type="EMBL" id="SNV47623.1"/>
    </source>
</evidence>
<dbReference type="EMBL" id="LT906454">
    <property type="protein sequence ID" value="SNV47623.1"/>
    <property type="molecule type" value="Genomic_DNA"/>
</dbReference>
<protein>
    <submittedName>
        <fullName evidence="1">Uncharacterized protein</fullName>
    </submittedName>
</protein>
<dbReference type="KEGG" id="saco:SAME_02389"/>
<dbReference type="AlphaFoldDB" id="A0A239XNF0"/>
<sequence>MPKRTKKVQKRNTVKVGPVSVTYRNGRRSI</sequence>
<evidence type="ECO:0000313" key="2">
    <source>
        <dbReference type="Proteomes" id="UP000215144"/>
    </source>
</evidence>
<dbReference type="Proteomes" id="UP000215144">
    <property type="component" value="Chromosome 1"/>
</dbReference>
<proteinExistence type="predicted"/>
<organism evidence="1 2">
    <name type="scientific">Streptococcus acidominimus</name>
    <dbReference type="NCBI Taxonomy" id="1326"/>
    <lineage>
        <taxon>Bacteria</taxon>
        <taxon>Bacillati</taxon>
        <taxon>Bacillota</taxon>
        <taxon>Bacilli</taxon>
        <taxon>Lactobacillales</taxon>
        <taxon>Streptococcaceae</taxon>
        <taxon>Streptococcus</taxon>
    </lineage>
</organism>
<name>A0A239XNF0_STRAI</name>
<accession>A0A239XNF0</accession>
<gene>
    <name evidence="1" type="ORF">SAMEA4504048_02389</name>
</gene>
<reference evidence="1 2" key="1">
    <citation type="submission" date="2017-06" db="EMBL/GenBank/DDBJ databases">
        <authorList>
            <consortium name="Pathogen Informatics"/>
        </authorList>
    </citation>
    <scope>NUCLEOTIDE SEQUENCE [LARGE SCALE GENOMIC DNA]</scope>
    <source>
        <strain evidence="1 2">NCTC11291</strain>
    </source>
</reference>